<keyword evidence="10" id="KW-1185">Reference proteome</keyword>
<sequence>MHSHKHIQAKLYYFIFITFTFSYFLHIPKNYIFHIMLLHQKTTLKLFQIKNTKEYTMSIELSNISKTYNGSDFVLSDISVKIETGEFFAIVGPSGCGKSTLLRMIAGLIPITSGELKINDKDVTNLPPQERSLTMVFQNYALFPFLSVKDNVAFGLKARKMEKSEIDSRVINALELVNLSEYKERKPGELSGGQRQRVALARAIASDAKICLMDEPLSNLDAQLRNKMRSEIRELQQKLGLTLIYVTHDQVEAMTMADRIMVLNEAKTQQIDSASDIYDTPSNTFVAGFFGTPQMNLIPVTLHANSQSLNNESGLNFPNNHQLSKGKYLVGVRPNALSIDDSATVNNGLITTIEYLGTHSIVHVILDNSLEVLVETKSAEHLTTNQQITVNVTGKYYIFSEDGQSLLLTNGGYINDGKSSKEPKLQALF</sequence>
<dbReference type="PANTHER" id="PTHR43875:SF15">
    <property type="entry name" value="TREHALOSE IMPORT ATP-BINDING PROTEIN SUGC"/>
    <property type="match status" value="1"/>
</dbReference>
<keyword evidence="2" id="KW-1003">Cell membrane</keyword>
<keyword evidence="1" id="KW-0813">Transport</keyword>
<dbReference type="InterPro" id="IPR003439">
    <property type="entry name" value="ABC_transporter-like_ATP-bd"/>
</dbReference>
<keyword evidence="5" id="KW-1278">Translocase</keyword>
<keyword evidence="7" id="KW-1133">Transmembrane helix</keyword>
<dbReference type="Gene3D" id="2.40.50.100">
    <property type="match status" value="1"/>
</dbReference>
<proteinExistence type="predicted"/>
<keyword evidence="3" id="KW-0547">Nucleotide-binding</keyword>
<dbReference type="InterPro" id="IPR012340">
    <property type="entry name" value="NA-bd_OB-fold"/>
</dbReference>
<evidence type="ECO:0000313" key="10">
    <source>
        <dbReference type="Proteomes" id="UP000051131"/>
    </source>
</evidence>
<evidence type="ECO:0000256" key="3">
    <source>
        <dbReference type="ARBA" id="ARBA00022741"/>
    </source>
</evidence>
<evidence type="ECO:0000259" key="8">
    <source>
        <dbReference type="PROSITE" id="PS50893"/>
    </source>
</evidence>
<keyword evidence="6 7" id="KW-0472">Membrane</keyword>
<dbReference type="InterPro" id="IPR003593">
    <property type="entry name" value="AAA+_ATPase"/>
</dbReference>
<dbReference type="Proteomes" id="UP000051131">
    <property type="component" value="Unassembled WGS sequence"/>
</dbReference>
<evidence type="ECO:0000313" key="9">
    <source>
        <dbReference type="EMBL" id="KRM92125.1"/>
    </source>
</evidence>
<dbReference type="EMBL" id="AYZE01000008">
    <property type="protein sequence ID" value="KRM92125.1"/>
    <property type="molecule type" value="Genomic_DNA"/>
</dbReference>
<accession>A0A0R2CKG8</accession>
<dbReference type="SMART" id="SM00382">
    <property type="entry name" value="AAA"/>
    <property type="match status" value="1"/>
</dbReference>
<dbReference type="Gene3D" id="3.40.50.300">
    <property type="entry name" value="P-loop containing nucleotide triphosphate hydrolases"/>
    <property type="match status" value="1"/>
</dbReference>
<evidence type="ECO:0000256" key="7">
    <source>
        <dbReference type="SAM" id="Phobius"/>
    </source>
</evidence>
<dbReference type="GO" id="GO:0140359">
    <property type="term" value="F:ABC-type transporter activity"/>
    <property type="evidence" value="ECO:0007669"/>
    <property type="project" value="UniProtKB-ARBA"/>
</dbReference>
<feature type="domain" description="ABC transporter" evidence="8">
    <location>
        <begin position="59"/>
        <end position="290"/>
    </location>
</feature>
<reference evidence="9 10" key="1">
    <citation type="journal article" date="2015" name="Genome Announc.">
        <title>Expanding the biotechnology potential of lactobacilli through comparative genomics of 213 strains and associated genera.</title>
        <authorList>
            <person name="Sun Z."/>
            <person name="Harris H.M."/>
            <person name="McCann A."/>
            <person name="Guo C."/>
            <person name="Argimon S."/>
            <person name="Zhang W."/>
            <person name="Yang X."/>
            <person name="Jeffery I.B."/>
            <person name="Cooney J.C."/>
            <person name="Kagawa T.F."/>
            <person name="Liu W."/>
            <person name="Song Y."/>
            <person name="Salvetti E."/>
            <person name="Wrobel A."/>
            <person name="Rasinkangas P."/>
            <person name="Parkhill J."/>
            <person name="Rea M.C."/>
            <person name="O'Sullivan O."/>
            <person name="Ritari J."/>
            <person name="Douillard F.P."/>
            <person name="Paul Ross R."/>
            <person name="Yang R."/>
            <person name="Briner A.E."/>
            <person name="Felis G.E."/>
            <person name="de Vos W.M."/>
            <person name="Barrangou R."/>
            <person name="Klaenhammer T.R."/>
            <person name="Caufield P.W."/>
            <person name="Cui Y."/>
            <person name="Zhang H."/>
            <person name="O'Toole P.W."/>
        </authorList>
    </citation>
    <scope>NUCLEOTIDE SEQUENCE [LARGE SCALE GENOMIC DNA]</scope>
    <source>
        <strain evidence="9 10">DSM 21116</strain>
    </source>
</reference>
<evidence type="ECO:0000256" key="1">
    <source>
        <dbReference type="ARBA" id="ARBA00022448"/>
    </source>
</evidence>
<dbReference type="PROSITE" id="PS50893">
    <property type="entry name" value="ABC_TRANSPORTER_2"/>
    <property type="match status" value="1"/>
</dbReference>
<dbReference type="InterPro" id="IPR027417">
    <property type="entry name" value="P-loop_NTPase"/>
</dbReference>
<dbReference type="FunFam" id="3.40.50.300:FF:000042">
    <property type="entry name" value="Maltose/maltodextrin ABC transporter, ATP-binding protein"/>
    <property type="match status" value="1"/>
</dbReference>
<name>A0A0R2CKG8_9LACO</name>
<evidence type="ECO:0000256" key="6">
    <source>
        <dbReference type="ARBA" id="ARBA00023136"/>
    </source>
</evidence>
<dbReference type="SUPFAM" id="SSF52540">
    <property type="entry name" value="P-loop containing nucleoside triphosphate hydrolases"/>
    <property type="match status" value="1"/>
</dbReference>
<dbReference type="AlphaFoldDB" id="A0A0R2CKG8"/>
<dbReference type="InterPro" id="IPR008995">
    <property type="entry name" value="Mo/tungstate-bd_C_term_dom"/>
</dbReference>
<dbReference type="PROSITE" id="PS00211">
    <property type="entry name" value="ABC_TRANSPORTER_1"/>
    <property type="match status" value="1"/>
</dbReference>
<keyword evidence="7" id="KW-0812">Transmembrane</keyword>
<feature type="transmembrane region" description="Helical" evidence="7">
    <location>
        <begin position="12"/>
        <end position="28"/>
    </location>
</feature>
<evidence type="ECO:0000256" key="2">
    <source>
        <dbReference type="ARBA" id="ARBA00022475"/>
    </source>
</evidence>
<dbReference type="Pfam" id="PF00005">
    <property type="entry name" value="ABC_tran"/>
    <property type="match status" value="1"/>
</dbReference>
<protein>
    <submittedName>
        <fullName evidence="9">ABC transporter ATP-binding protein</fullName>
    </submittedName>
</protein>
<keyword evidence="4 9" id="KW-0067">ATP-binding</keyword>
<dbReference type="InterPro" id="IPR013611">
    <property type="entry name" value="Transp-assoc_OB_typ2"/>
</dbReference>
<dbReference type="SUPFAM" id="SSF50331">
    <property type="entry name" value="MOP-like"/>
    <property type="match status" value="1"/>
</dbReference>
<evidence type="ECO:0000256" key="4">
    <source>
        <dbReference type="ARBA" id="ARBA00022840"/>
    </source>
</evidence>
<dbReference type="GO" id="GO:0005524">
    <property type="term" value="F:ATP binding"/>
    <property type="evidence" value="ECO:0007669"/>
    <property type="project" value="UniProtKB-KW"/>
</dbReference>
<evidence type="ECO:0000256" key="5">
    <source>
        <dbReference type="ARBA" id="ARBA00022967"/>
    </source>
</evidence>
<dbReference type="PATRIC" id="fig|1423729.3.peg.310"/>
<organism evidence="9 10">
    <name type="scientific">Liquorilactobacillus cacaonum DSM 21116</name>
    <dbReference type="NCBI Taxonomy" id="1423729"/>
    <lineage>
        <taxon>Bacteria</taxon>
        <taxon>Bacillati</taxon>
        <taxon>Bacillota</taxon>
        <taxon>Bacilli</taxon>
        <taxon>Lactobacillales</taxon>
        <taxon>Lactobacillaceae</taxon>
        <taxon>Liquorilactobacillus</taxon>
    </lineage>
</organism>
<dbReference type="STRING" id="1423729.FC80_GL000308"/>
<dbReference type="Gene3D" id="2.40.50.140">
    <property type="entry name" value="Nucleic acid-binding proteins"/>
    <property type="match status" value="1"/>
</dbReference>
<gene>
    <name evidence="9" type="ORF">FC80_GL000308</name>
</gene>
<dbReference type="Pfam" id="PF08402">
    <property type="entry name" value="TOBE_2"/>
    <property type="match status" value="1"/>
</dbReference>
<dbReference type="GO" id="GO:0055052">
    <property type="term" value="C:ATP-binding cassette (ABC) transporter complex, substrate-binding subunit-containing"/>
    <property type="evidence" value="ECO:0007669"/>
    <property type="project" value="TreeGrafter"/>
</dbReference>
<dbReference type="GO" id="GO:0016887">
    <property type="term" value="F:ATP hydrolysis activity"/>
    <property type="evidence" value="ECO:0007669"/>
    <property type="project" value="InterPro"/>
</dbReference>
<dbReference type="InterPro" id="IPR047641">
    <property type="entry name" value="ABC_transpr_MalK/UgpC-like"/>
</dbReference>
<comment type="caution">
    <text evidence="9">The sequence shown here is derived from an EMBL/GenBank/DDBJ whole genome shotgun (WGS) entry which is preliminary data.</text>
</comment>
<dbReference type="InterPro" id="IPR017871">
    <property type="entry name" value="ABC_transporter-like_CS"/>
</dbReference>
<dbReference type="PANTHER" id="PTHR43875">
    <property type="entry name" value="MALTODEXTRIN IMPORT ATP-BINDING PROTEIN MSMX"/>
    <property type="match status" value="1"/>
</dbReference>